<feature type="binding site" evidence="9">
    <location>
        <position position="351"/>
    </location>
    <ligand>
        <name>Mg(2+)</name>
        <dbReference type="ChEBI" id="CHEBI:18420"/>
        <label>2</label>
    </ligand>
</feature>
<dbReference type="InterPro" id="IPR005093">
    <property type="entry name" value="RNArep_beta"/>
</dbReference>
<evidence type="ECO:0000256" key="8">
    <source>
        <dbReference type="ARBA" id="ARBA00048744"/>
    </source>
</evidence>
<gene>
    <name evidence="11" type="ORF">H2Bulk35384_000001</name>
</gene>
<feature type="binding site" evidence="9">
    <location>
        <position position="272"/>
    </location>
    <ligand>
        <name>Mg(2+)</name>
        <dbReference type="ChEBI" id="CHEBI:18420"/>
        <label>2</label>
    </ligand>
</feature>
<keyword evidence="3" id="KW-0808">Transferase</keyword>
<dbReference type="Pfam" id="PF03431">
    <property type="entry name" value="RNA_replicase_B"/>
    <property type="match status" value="1"/>
</dbReference>
<keyword evidence="6" id="KW-0693">Viral RNA replication</keyword>
<keyword evidence="4" id="KW-0548">Nucleotidyltransferase</keyword>
<dbReference type="InterPro" id="IPR043502">
    <property type="entry name" value="DNA/RNA_pol_sf"/>
</dbReference>
<comment type="catalytic activity">
    <reaction evidence="8">
        <text>RNA(n) + a ribonucleoside 5'-triphosphate = RNA(n+1) + diphosphate</text>
        <dbReference type="Rhea" id="RHEA:21248"/>
        <dbReference type="Rhea" id="RHEA-COMP:14527"/>
        <dbReference type="Rhea" id="RHEA-COMP:17342"/>
        <dbReference type="ChEBI" id="CHEBI:33019"/>
        <dbReference type="ChEBI" id="CHEBI:61557"/>
        <dbReference type="ChEBI" id="CHEBI:140395"/>
        <dbReference type="EC" id="2.7.7.48"/>
    </reaction>
</comment>
<dbReference type="SUPFAM" id="SSF56672">
    <property type="entry name" value="DNA/RNA polymerases"/>
    <property type="match status" value="1"/>
</dbReference>
<keyword evidence="2 11" id="KW-0696">RNA-directed RNA polymerase</keyword>
<dbReference type="GO" id="GO:0046872">
    <property type="term" value="F:metal ion binding"/>
    <property type="evidence" value="ECO:0007669"/>
    <property type="project" value="UniProtKB-KW"/>
</dbReference>
<reference evidence="11" key="1">
    <citation type="submission" date="2019-05" db="EMBL/GenBank/DDBJ databases">
        <title>Metatranscriptomic reconstruction reveals RNA viruses with the potential to shape carbon cycling in soil.</title>
        <authorList>
            <person name="Starr E.P."/>
            <person name="Nuccio E."/>
            <person name="Pett-Ridge J."/>
            <person name="Banfield J.F."/>
            <person name="Firestone M.K."/>
        </authorList>
    </citation>
    <scope>NUCLEOTIDE SEQUENCE</scope>
    <source>
        <strain evidence="11">H2_Bulk_35_scaffold_384</strain>
    </source>
</reference>
<feature type="domain" description="RdRp catalytic" evidence="10">
    <location>
        <begin position="257"/>
        <end position="382"/>
    </location>
</feature>
<protein>
    <recommendedName>
        <fullName evidence="1">RNA-directed RNA polymerase</fullName>
        <ecNumber evidence="1">2.7.7.48</ecNumber>
    </recommendedName>
    <alternativeName>
        <fullName evidence="7">RNA replicase beta chain</fullName>
    </alternativeName>
</protein>
<dbReference type="GO" id="GO:0003968">
    <property type="term" value="F:RNA-directed RNA polymerase activity"/>
    <property type="evidence" value="ECO:0007669"/>
    <property type="project" value="UniProtKB-KW"/>
</dbReference>
<evidence type="ECO:0000256" key="3">
    <source>
        <dbReference type="ARBA" id="ARBA00022679"/>
    </source>
</evidence>
<organism evidence="11">
    <name type="scientific">Leviviridae sp</name>
    <dbReference type="NCBI Taxonomy" id="2027243"/>
    <lineage>
        <taxon>Viruses</taxon>
        <taxon>Riboviria</taxon>
        <taxon>Orthornavirae</taxon>
        <taxon>Lenarviricota</taxon>
        <taxon>Leviviricetes</taxon>
        <taxon>Norzivirales</taxon>
        <taxon>Fiersviridae</taxon>
    </lineage>
</organism>
<evidence type="ECO:0000259" key="10">
    <source>
        <dbReference type="PROSITE" id="PS50522"/>
    </source>
</evidence>
<comment type="cofactor">
    <cofactor evidence="9">
        <name>Mg(2+)</name>
        <dbReference type="ChEBI" id="CHEBI:18420"/>
    </cofactor>
    <text evidence="9">Binds 2 Mg(2+) per subunit.</text>
</comment>
<evidence type="ECO:0000313" key="11">
    <source>
        <dbReference type="EMBL" id="QDH91514.1"/>
    </source>
</evidence>
<keyword evidence="9" id="KW-0460">Magnesium</keyword>
<dbReference type="GO" id="GO:0000166">
    <property type="term" value="F:nucleotide binding"/>
    <property type="evidence" value="ECO:0007669"/>
    <property type="project" value="UniProtKB-KW"/>
</dbReference>
<proteinExistence type="predicted"/>
<sequence length="540" mass="61194">MNSVQLALHVKSAQQILRALDCPRALTISIMLDHGDYEGVLSLKPRFDFLNQDDFFRHYQATKLLSKAAWLPSGIDKKAVAIQTFIESEASCQVTNQVFHSVRSGSACWLKPDSEQLIMRVRRKIAQVMGNPNYHWVGDCGFGPGADRSTVGGFTAAYDKLQTPGDVTHSCKPYLTAYVENSYLNRKFQYDIATRELCVVTTPGNRVTFVPKNSKTDRSIAVEPRWNIFFQKGLGCYIRRRLARFGVDLNDQSQNQRLAGEGSGNGAYATIDLKSASDTVSREIIWDLFPYDWAIMLDRVRSRTGTLEKAVPFRYEKWSSMGNGYTFELESLLFFAICSAYTDDLSVYGDDLIVPTKHYHAIVEALSLFGFSVNEDKSFCTGPFRESCGADYFNGVLSTPIYWKGPLNDEGTLRLVNQISSLATSLGSGIYRCRSLRRIHADLVNRLPKHFQSRGPRSISTCVHDSFESWNARKRWGWCGWFVFFSIPIAKRFRFLDFDSALGHVLLNPSSDGYTIRDRVRLKKLEVFIPSGFEDLGPWR</sequence>
<evidence type="ECO:0000256" key="5">
    <source>
        <dbReference type="ARBA" id="ARBA00022741"/>
    </source>
</evidence>
<name>A0A514DD30_9VIRU</name>
<accession>A0A514DD30</accession>
<dbReference type="PROSITE" id="PS50522">
    <property type="entry name" value="RDRP_PHAGE"/>
    <property type="match status" value="1"/>
</dbReference>
<dbReference type="EMBL" id="MN036288">
    <property type="protein sequence ID" value="QDH91514.1"/>
    <property type="molecule type" value="Genomic_RNA"/>
</dbReference>
<evidence type="ECO:0000256" key="7">
    <source>
        <dbReference type="ARBA" id="ARBA00030248"/>
    </source>
</evidence>
<keyword evidence="5" id="KW-0547">Nucleotide-binding</keyword>
<evidence type="ECO:0000256" key="9">
    <source>
        <dbReference type="PIRSR" id="PIRSR605093-1"/>
    </source>
</evidence>
<dbReference type="EC" id="2.7.7.48" evidence="1"/>
<dbReference type="InterPro" id="IPR007096">
    <property type="entry name" value="RNA-dir_Rpol_cat_phage"/>
</dbReference>
<dbReference type="GO" id="GO:0039694">
    <property type="term" value="P:viral RNA genome replication"/>
    <property type="evidence" value="ECO:0007669"/>
    <property type="project" value="InterPro"/>
</dbReference>
<evidence type="ECO:0000256" key="2">
    <source>
        <dbReference type="ARBA" id="ARBA00022484"/>
    </source>
</evidence>
<evidence type="ECO:0000256" key="4">
    <source>
        <dbReference type="ARBA" id="ARBA00022695"/>
    </source>
</evidence>
<keyword evidence="9" id="KW-0479">Metal-binding</keyword>
<evidence type="ECO:0000256" key="6">
    <source>
        <dbReference type="ARBA" id="ARBA00022953"/>
    </source>
</evidence>
<evidence type="ECO:0000256" key="1">
    <source>
        <dbReference type="ARBA" id="ARBA00012494"/>
    </source>
</evidence>
<feature type="binding site" evidence="9">
    <location>
        <position position="350"/>
    </location>
    <ligand>
        <name>Mg(2+)</name>
        <dbReference type="ChEBI" id="CHEBI:18420"/>
        <label>2</label>
    </ligand>
</feature>